<accession>A0A336NGP4</accession>
<dbReference type="EMBL" id="UFTD01000002">
    <property type="protein sequence ID" value="SSZ40234.1"/>
    <property type="molecule type" value="Genomic_DNA"/>
</dbReference>
<dbReference type="Proteomes" id="UP000253846">
    <property type="component" value="Unassembled WGS sequence"/>
</dbReference>
<name>A0A336NGP4_BARGR</name>
<feature type="transmembrane region" description="Helical" evidence="1">
    <location>
        <begin position="29"/>
        <end position="46"/>
    </location>
</feature>
<keyword evidence="1" id="KW-0812">Transmembrane</keyword>
<reference evidence="2 3" key="1">
    <citation type="submission" date="2018-06" db="EMBL/GenBank/DDBJ databases">
        <authorList>
            <consortium name="Pathogen Informatics"/>
            <person name="Doyle S."/>
        </authorList>
    </citation>
    <scope>NUCLEOTIDE SEQUENCE [LARGE SCALE GENOMIC DNA]</scope>
    <source>
        <strain evidence="2 3">NCTC12860</strain>
    </source>
</reference>
<evidence type="ECO:0000313" key="3">
    <source>
        <dbReference type="Proteomes" id="UP000253846"/>
    </source>
</evidence>
<gene>
    <name evidence="2" type="ORF">NCTC12860_01382</name>
</gene>
<sequence length="47" mass="5520">MYYTYNLLYEQASLFKRQSKDKNIKERSLAALWSDIVIGILFYVGGL</sequence>
<organism evidence="2 3">
    <name type="scientific">Bartonella grahamii</name>
    <dbReference type="NCBI Taxonomy" id="33045"/>
    <lineage>
        <taxon>Bacteria</taxon>
        <taxon>Pseudomonadati</taxon>
        <taxon>Pseudomonadota</taxon>
        <taxon>Alphaproteobacteria</taxon>
        <taxon>Hyphomicrobiales</taxon>
        <taxon>Bartonellaceae</taxon>
        <taxon>Bartonella</taxon>
    </lineage>
</organism>
<protein>
    <submittedName>
        <fullName evidence="2">Uncharacterized protein</fullName>
    </submittedName>
</protein>
<evidence type="ECO:0000313" key="2">
    <source>
        <dbReference type="EMBL" id="SSZ40234.1"/>
    </source>
</evidence>
<evidence type="ECO:0000256" key="1">
    <source>
        <dbReference type="SAM" id="Phobius"/>
    </source>
</evidence>
<proteinExistence type="predicted"/>
<dbReference type="AlphaFoldDB" id="A0A336NGP4"/>
<keyword evidence="1" id="KW-0472">Membrane</keyword>
<keyword evidence="1" id="KW-1133">Transmembrane helix</keyword>